<dbReference type="Pfam" id="PF05175">
    <property type="entry name" value="MTS"/>
    <property type="match status" value="1"/>
</dbReference>
<dbReference type="CDD" id="cd02440">
    <property type="entry name" value="AdoMet_MTases"/>
    <property type="match status" value="1"/>
</dbReference>
<dbReference type="Gene3D" id="3.40.50.150">
    <property type="entry name" value="Vaccinia Virus protein VP39"/>
    <property type="match status" value="1"/>
</dbReference>
<keyword evidence="5" id="KW-1185">Reference proteome</keyword>
<dbReference type="PANTHER" id="PTHR47739">
    <property type="entry name" value="TRNA1(VAL) (ADENINE(37)-N6)-METHYLTRANSFERASE"/>
    <property type="match status" value="1"/>
</dbReference>
<dbReference type="EC" id="2.1.1.223" evidence="4"/>
<proteinExistence type="predicted"/>
<sequence length="266" mass="27363">MAETLPGLGAIGEDRLLDGKLVLRQPRKGHRAGSDAVLLAASLPELGEGPLLDMGAGVGTIGLAAALAQPSLRVVLLERDPELAGLAAENAGLNGVAERVTVVTGDIAGPAAALGLAPASFACVAMNPPFYPPHANRTSPVPNRAAAHVEEAGLERWLQAARRLLKPRGRLLMVHRAEALTELLTSLSTGFGAVAIRPVHARADQPAIRVLVAATLGSKKPAALLPALVLHRPDGGFTPEAEALHRGRARLPMAEAGASPSARVAQ</sequence>
<evidence type="ECO:0000259" key="3">
    <source>
        <dbReference type="Pfam" id="PF05175"/>
    </source>
</evidence>
<dbReference type="PANTHER" id="PTHR47739:SF1">
    <property type="entry name" value="TRNA1(VAL) (ADENINE(37)-N6)-METHYLTRANSFERASE"/>
    <property type="match status" value="1"/>
</dbReference>
<keyword evidence="1 4" id="KW-0489">Methyltransferase</keyword>
<dbReference type="GO" id="GO:0032259">
    <property type="term" value="P:methylation"/>
    <property type="evidence" value="ECO:0007669"/>
    <property type="project" value="UniProtKB-KW"/>
</dbReference>
<gene>
    <name evidence="4" type="ORF">ACFPN9_04530</name>
</gene>
<protein>
    <submittedName>
        <fullName evidence="4">tRNA1(Val) (Adenine(37)-N6)-methyltransferase</fullName>
        <ecNumber evidence="4">2.1.1.223</ecNumber>
    </submittedName>
</protein>
<dbReference type="InterPro" id="IPR050210">
    <property type="entry name" value="tRNA_Adenine-N(6)_MTase"/>
</dbReference>
<dbReference type="RefSeq" id="WP_377815530.1">
    <property type="nucleotide sequence ID" value="NZ_JBHSLU010000007.1"/>
</dbReference>
<keyword evidence="4" id="KW-0808">Transferase</keyword>
<evidence type="ECO:0000313" key="4">
    <source>
        <dbReference type="EMBL" id="MFC5504520.1"/>
    </source>
</evidence>
<dbReference type="GO" id="GO:0008168">
    <property type="term" value="F:methyltransferase activity"/>
    <property type="evidence" value="ECO:0007669"/>
    <property type="project" value="UniProtKB-KW"/>
</dbReference>
<dbReference type="EMBL" id="JBHSLU010000007">
    <property type="protein sequence ID" value="MFC5504520.1"/>
    <property type="molecule type" value="Genomic_DNA"/>
</dbReference>
<accession>A0ABW0NWN6</accession>
<organism evidence="4 5">
    <name type="scientific">Bosea massiliensis</name>
    <dbReference type="NCBI Taxonomy" id="151419"/>
    <lineage>
        <taxon>Bacteria</taxon>
        <taxon>Pseudomonadati</taxon>
        <taxon>Pseudomonadota</taxon>
        <taxon>Alphaproteobacteria</taxon>
        <taxon>Hyphomicrobiales</taxon>
        <taxon>Boseaceae</taxon>
        <taxon>Bosea</taxon>
    </lineage>
</organism>
<evidence type="ECO:0000313" key="5">
    <source>
        <dbReference type="Proteomes" id="UP001596060"/>
    </source>
</evidence>
<feature type="domain" description="Methyltransferase small" evidence="3">
    <location>
        <begin position="37"/>
        <end position="193"/>
    </location>
</feature>
<dbReference type="SUPFAM" id="SSF53335">
    <property type="entry name" value="S-adenosyl-L-methionine-dependent methyltransferases"/>
    <property type="match status" value="1"/>
</dbReference>
<evidence type="ECO:0000256" key="2">
    <source>
        <dbReference type="ARBA" id="ARBA00022691"/>
    </source>
</evidence>
<reference evidence="5" key="1">
    <citation type="journal article" date="2019" name="Int. J. Syst. Evol. Microbiol.">
        <title>The Global Catalogue of Microorganisms (GCM) 10K type strain sequencing project: providing services to taxonomists for standard genome sequencing and annotation.</title>
        <authorList>
            <consortium name="The Broad Institute Genomics Platform"/>
            <consortium name="The Broad Institute Genome Sequencing Center for Infectious Disease"/>
            <person name="Wu L."/>
            <person name="Ma J."/>
        </authorList>
    </citation>
    <scope>NUCLEOTIDE SEQUENCE [LARGE SCALE GENOMIC DNA]</scope>
    <source>
        <strain evidence="5">CCUG 43117</strain>
    </source>
</reference>
<dbReference type="Proteomes" id="UP001596060">
    <property type="component" value="Unassembled WGS sequence"/>
</dbReference>
<dbReference type="InterPro" id="IPR007848">
    <property type="entry name" value="Small_mtfrase_dom"/>
</dbReference>
<comment type="caution">
    <text evidence="4">The sequence shown here is derived from an EMBL/GenBank/DDBJ whole genome shotgun (WGS) entry which is preliminary data.</text>
</comment>
<evidence type="ECO:0000256" key="1">
    <source>
        <dbReference type="ARBA" id="ARBA00022603"/>
    </source>
</evidence>
<dbReference type="InterPro" id="IPR029063">
    <property type="entry name" value="SAM-dependent_MTases_sf"/>
</dbReference>
<keyword evidence="2" id="KW-0949">S-adenosyl-L-methionine</keyword>
<name>A0ABW0NWN6_9HYPH</name>